<dbReference type="SMART" id="SM00982">
    <property type="entry name" value="TRCF"/>
    <property type="match status" value="1"/>
</dbReference>
<dbReference type="InterPro" id="IPR037235">
    <property type="entry name" value="TRCF-like_C_D7"/>
</dbReference>
<dbReference type="InterPro" id="IPR014001">
    <property type="entry name" value="Helicase_ATP-bd"/>
</dbReference>
<reference evidence="13 14" key="1">
    <citation type="submission" date="2023-10" db="EMBL/GenBank/DDBJ databases">
        <title>Veillonella sp. nov., isolated from a pig farm feces dump.</title>
        <authorList>
            <person name="Chang Y.-H."/>
        </authorList>
    </citation>
    <scope>NUCLEOTIDE SEQUENCE [LARGE SCALE GENOMIC DNA]</scope>
    <source>
        <strain evidence="13 14">YH-vei2233</strain>
    </source>
</reference>
<dbReference type="InterPro" id="IPR027417">
    <property type="entry name" value="P-loop_NTPase"/>
</dbReference>
<comment type="similarity">
    <text evidence="9">In the C-terminal section; belongs to the helicase family. RecG subfamily.</text>
</comment>
<dbReference type="Gene3D" id="3.40.50.300">
    <property type="entry name" value="P-loop containing nucleotide triphosphate hydrolases"/>
    <property type="match status" value="2"/>
</dbReference>
<dbReference type="Pfam" id="PF02559">
    <property type="entry name" value="CarD_TRCF_RID"/>
    <property type="match status" value="1"/>
</dbReference>
<dbReference type="InterPro" id="IPR003711">
    <property type="entry name" value="CarD-like/TRCF_RID"/>
</dbReference>
<dbReference type="Gene3D" id="2.40.10.170">
    <property type="match status" value="1"/>
</dbReference>
<evidence type="ECO:0000259" key="11">
    <source>
        <dbReference type="PROSITE" id="PS51192"/>
    </source>
</evidence>
<evidence type="ECO:0000256" key="10">
    <source>
        <dbReference type="SAM" id="MobiDB-lite"/>
    </source>
</evidence>
<dbReference type="Pfam" id="PF03461">
    <property type="entry name" value="TRCF"/>
    <property type="match status" value="1"/>
</dbReference>
<dbReference type="SUPFAM" id="SSF52540">
    <property type="entry name" value="P-loop containing nucleoside triphosphate hydrolases"/>
    <property type="match status" value="4"/>
</dbReference>
<comment type="caution">
    <text evidence="13">The sequence shown here is derived from an EMBL/GenBank/DDBJ whole genome shotgun (WGS) entry which is preliminary data.</text>
</comment>
<keyword evidence="5" id="KW-0347">Helicase</keyword>
<sequence length="1154" mass="129860">MQQIDTMLSQNPPFQDGLNAFSGKGKTVIYGLSSSQKSFLFSRAMAVHFSTTDSMDTEASANNEVGATSGSKQGKSNSAIKIPPTIIIVHDKEHKELWERDLAFFLPNVPVVPFPITDKVDFTPVARSLENQANQMRALSLLAWKQPVVVLANAEEVSQYVVSPERLARQSIHFENGVEYEREKVLEQLVTIGYERVDQVEQRGHFAVRGDILDVFPVNNEDPVRIEFFGDEIDTMRYFTIDTQRSIETIENCTITPLHLDIGDDATTLLSYGNNGITIYDEPGRIQESLKKFLKEDTTHRADHCDWNTLQRSVNGYTQIAFTFMQQRSIGLTGFNPVGIQGKAMTSFERQIPLLTDEIKQWHRLNHQVVLVLNNQQRREGIERAFIEDGIPYEQTSVLEHKPGTVQILQGLLTDGFELPHSHFVVVTEGNIYGQQKKKLRQKTPKGQDITYFTDLSIGDYVVHSVHGIGKYVGLKTIETEGIHKDYIEIAYAGTDRLFLPAGNLDQLQKYIGNEGDAPRIHKMGGGDWRKVKAKAQKSIDDLADKLVALYAEREITPGFAFLPDQPWQQEFEDTFPYEETQDQLQATAEIKESMERPAPMDRLLCGDVGFGKTEVAMRAIFKAVMSGKQVAVLVPTTVLAQQHYQTFLNRFNSFGVKVEVLNRFRTTAEKKQIVKGVEEGSIDVLIGTHSLLNKKIKFKDLGMLVVDEEQRFGVAQKEKWKSWASNIDVLTLSATPIPRTLHMSLVGVREMSVINTPPEDRLPVQTYVVEYDMNLIADAVRREIQRGGQVYFVYNRVASIEHMGELLEAAMPELRYAIAHGQMTGRQTEEIMADFYEGQYDLLLCTSIIETGLDIPNANTIIIYDADHLGLSQLYQMRGRVGRSRRRAYAYFMYRPDKILSEAAEKRLKAIEEFTELGAGFKLAMRDLEIRGAGNLLGSQQHGNIASVGFGMYCTMLEEAIAKAQNKEIHVDITPDPAIDLGVDAFIDDPYIKDSARKISVYQRLLHVKSKEQLDDLTDELIDRFGTPTDPVDRLLRLAQLKEQARLIGIKSLVLREQQIIIHWHDDSKMADWDMGAVTESIWKKIKLADTKPATLYMSLNGVKGNILTITETLLKELSRKVPGSTSAVAATTTANEASGANKASMVHTKEGL</sequence>
<dbReference type="NCBIfam" id="TIGR00580">
    <property type="entry name" value="mfd"/>
    <property type="match status" value="1"/>
</dbReference>
<dbReference type="InterPro" id="IPR036101">
    <property type="entry name" value="CarD-like/TRCF_RID_sf"/>
</dbReference>
<evidence type="ECO:0000313" key="13">
    <source>
        <dbReference type="EMBL" id="MDV5089010.1"/>
    </source>
</evidence>
<dbReference type="PANTHER" id="PTHR47964">
    <property type="entry name" value="ATP-DEPENDENT DNA HELICASE HOMOLOG RECG, CHLOROPLASTIC"/>
    <property type="match status" value="1"/>
</dbReference>
<evidence type="ECO:0000259" key="12">
    <source>
        <dbReference type="PROSITE" id="PS51194"/>
    </source>
</evidence>
<keyword evidence="7 9" id="KW-0238">DNA-binding</keyword>
<dbReference type="Gene3D" id="3.30.2060.10">
    <property type="entry name" value="Penicillin-binding protein 1b domain"/>
    <property type="match status" value="1"/>
</dbReference>
<dbReference type="HAMAP" id="MF_00969">
    <property type="entry name" value="TRCF"/>
    <property type="match status" value="1"/>
</dbReference>
<organism evidence="13 14">
    <name type="scientific">Veillonella absiana</name>
    <dbReference type="NCBI Taxonomy" id="3079305"/>
    <lineage>
        <taxon>Bacteria</taxon>
        <taxon>Bacillati</taxon>
        <taxon>Bacillota</taxon>
        <taxon>Negativicutes</taxon>
        <taxon>Veillonellales</taxon>
        <taxon>Veillonellaceae</taxon>
        <taxon>Veillonella</taxon>
    </lineage>
</organism>
<dbReference type="InterPro" id="IPR011545">
    <property type="entry name" value="DEAD/DEAH_box_helicase_dom"/>
</dbReference>
<keyword evidence="8 9" id="KW-0234">DNA repair</keyword>
<dbReference type="SMART" id="SM00490">
    <property type="entry name" value="HELICc"/>
    <property type="match status" value="1"/>
</dbReference>
<dbReference type="PROSITE" id="PS51192">
    <property type="entry name" value="HELICASE_ATP_BIND_1"/>
    <property type="match status" value="1"/>
</dbReference>
<dbReference type="PROSITE" id="PS51194">
    <property type="entry name" value="HELICASE_CTER"/>
    <property type="match status" value="1"/>
</dbReference>
<evidence type="ECO:0000256" key="6">
    <source>
        <dbReference type="ARBA" id="ARBA00022840"/>
    </source>
</evidence>
<dbReference type="Pfam" id="PF00271">
    <property type="entry name" value="Helicase_C"/>
    <property type="match status" value="1"/>
</dbReference>
<evidence type="ECO:0000256" key="5">
    <source>
        <dbReference type="ARBA" id="ARBA00022806"/>
    </source>
</evidence>
<dbReference type="SMART" id="SM00487">
    <property type="entry name" value="DEXDc"/>
    <property type="match status" value="1"/>
</dbReference>
<dbReference type="Pfam" id="PF00270">
    <property type="entry name" value="DEAD"/>
    <property type="match status" value="1"/>
</dbReference>
<dbReference type="SUPFAM" id="SSF143517">
    <property type="entry name" value="TRCF domain-like"/>
    <property type="match status" value="1"/>
</dbReference>
<dbReference type="InterPro" id="IPR004576">
    <property type="entry name" value="Mfd"/>
</dbReference>
<evidence type="ECO:0000313" key="14">
    <source>
        <dbReference type="Proteomes" id="UP001272515"/>
    </source>
</evidence>
<keyword evidence="2 9" id="KW-0547">Nucleotide-binding</keyword>
<feature type="domain" description="Helicase ATP-binding" evidence="11">
    <location>
        <begin position="594"/>
        <end position="755"/>
    </location>
</feature>
<dbReference type="InterPro" id="IPR041471">
    <property type="entry name" value="UvrB_inter"/>
</dbReference>
<dbReference type="Proteomes" id="UP001272515">
    <property type="component" value="Unassembled WGS sequence"/>
</dbReference>
<name>A0ABU3ZAR1_9FIRM</name>
<evidence type="ECO:0000256" key="4">
    <source>
        <dbReference type="ARBA" id="ARBA00022801"/>
    </source>
</evidence>
<comment type="function">
    <text evidence="9">Couples transcription and DNA repair by recognizing RNA polymerase (RNAP) stalled at DNA lesions. Mediates ATP-dependent release of RNAP and its truncated transcript from the DNA, and recruitment of nucleotide excision repair machinery to the damaged site.</text>
</comment>
<evidence type="ECO:0000256" key="2">
    <source>
        <dbReference type="ARBA" id="ARBA00022741"/>
    </source>
</evidence>
<evidence type="ECO:0000256" key="3">
    <source>
        <dbReference type="ARBA" id="ARBA00022763"/>
    </source>
</evidence>
<dbReference type="InterPro" id="IPR005118">
    <property type="entry name" value="TRCF_C"/>
</dbReference>
<dbReference type="CDD" id="cd17991">
    <property type="entry name" value="DEXHc_TRCF"/>
    <property type="match status" value="1"/>
</dbReference>
<gene>
    <name evidence="9 13" type="primary">mfd</name>
    <name evidence="13" type="ORF">RVY80_09270</name>
</gene>
<keyword evidence="1 9" id="KW-0963">Cytoplasm</keyword>
<feature type="domain" description="Helicase C-terminal" evidence="12">
    <location>
        <begin position="773"/>
        <end position="930"/>
    </location>
</feature>
<evidence type="ECO:0000256" key="9">
    <source>
        <dbReference type="HAMAP-Rule" id="MF_00969"/>
    </source>
</evidence>
<keyword evidence="6 9" id="KW-0067">ATP-binding</keyword>
<feature type="region of interest" description="Disordered" evidence="10">
    <location>
        <begin position="1131"/>
        <end position="1154"/>
    </location>
</feature>
<accession>A0ABU3ZAR1</accession>
<keyword evidence="3 9" id="KW-0227">DNA damage</keyword>
<evidence type="ECO:0000256" key="7">
    <source>
        <dbReference type="ARBA" id="ARBA00023125"/>
    </source>
</evidence>
<dbReference type="EMBL" id="JAWJZB010000011">
    <property type="protein sequence ID" value="MDV5089010.1"/>
    <property type="molecule type" value="Genomic_DNA"/>
</dbReference>
<protein>
    <recommendedName>
        <fullName evidence="9">Transcription-repair-coupling factor</fullName>
        <shortName evidence="9">TRCF</shortName>
        <ecNumber evidence="9">3.6.4.-</ecNumber>
    </recommendedName>
</protein>
<keyword evidence="4 9" id="KW-0378">Hydrolase</keyword>
<dbReference type="Pfam" id="PF17757">
    <property type="entry name" value="UvrB_inter"/>
    <property type="match status" value="1"/>
</dbReference>
<dbReference type="Gene3D" id="3.90.1150.50">
    <property type="entry name" value="Transcription-repair-coupling factor, D7 domain"/>
    <property type="match status" value="1"/>
</dbReference>
<proteinExistence type="inferred from homology"/>
<dbReference type="PANTHER" id="PTHR47964:SF1">
    <property type="entry name" value="ATP-DEPENDENT DNA HELICASE HOMOLOG RECG, CHLOROPLASTIC"/>
    <property type="match status" value="1"/>
</dbReference>
<dbReference type="SMART" id="SM01058">
    <property type="entry name" value="CarD_TRCF"/>
    <property type="match status" value="1"/>
</dbReference>
<dbReference type="EC" id="3.6.4.-" evidence="9"/>
<keyword evidence="14" id="KW-1185">Reference proteome</keyword>
<evidence type="ECO:0000256" key="1">
    <source>
        <dbReference type="ARBA" id="ARBA00022490"/>
    </source>
</evidence>
<dbReference type="InterPro" id="IPR047112">
    <property type="entry name" value="RecG/Mfd"/>
</dbReference>
<evidence type="ECO:0000256" key="8">
    <source>
        <dbReference type="ARBA" id="ARBA00023204"/>
    </source>
</evidence>
<comment type="subcellular location">
    <subcellularLocation>
        <location evidence="9">Cytoplasm</location>
    </subcellularLocation>
</comment>
<comment type="similarity">
    <text evidence="9">In the N-terminal section; belongs to the UvrB family.</text>
</comment>
<dbReference type="InterPro" id="IPR001650">
    <property type="entry name" value="Helicase_C-like"/>
</dbReference>
<dbReference type="SUPFAM" id="SSF141259">
    <property type="entry name" value="CarD-like"/>
    <property type="match status" value="1"/>
</dbReference>